<dbReference type="RefSeq" id="WP_158275877.1">
    <property type="nucleotide sequence ID" value="NZ_QGHD01000006.1"/>
</dbReference>
<sequence>MKSFKFLTILSAAFIDSVFTSCSDNSSSAEGDSFDASVVCPADGLNAYGEPNRGTFTDARDGQVYKYTTIGNQVWMAENLKFDAPYSVCYEKIEGFCDTFGKYYSLHENGEILGSFDQQLLDTICPAGWHVPSVDEWTVLKQTLGEGEKTALRLISSMKIDELYAGDTTYLNERLGYSVGSFFTPGTDDCSFNSILAGSLNSYGDIDAGFVTSRYWTSSARDFSSSYGFSFNKSGFYLPMNLDKMSIRCIKN</sequence>
<evidence type="ECO:0000259" key="1">
    <source>
        <dbReference type="Pfam" id="PF09603"/>
    </source>
</evidence>
<comment type="caution">
    <text evidence="2">The sequence shown here is derived from an EMBL/GenBank/DDBJ whole genome shotgun (WGS) entry which is preliminary data.</text>
</comment>
<evidence type="ECO:0000313" key="2">
    <source>
        <dbReference type="EMBL" id="PWL03381.1"/>
    </source>
</evidence>
<evidence type="ECO:0000313" key="3">
    <source>
        <dbReference type="Proteomes" id="UP000245523"/>
    </source>
</evidence>
<organism evidence="2 3">
    <name type="scientific">Hallerella porci</name>
    <dbReference type="NCBI Taxonomy" id="1945871"/>
    <lineage>
        <taxon>Bacteria</taxon>
        <taxon>Pseudomonadati</taxon>
        <taxon>Fibrobacterota</taxon>
        <taxon>Fibrobacteria</taxon>
        <taxon>Fibrobacterales</taxon>
        <taxon>Fibrobacteraceae</taxon>
        <taxon>Hallerella</taxon>
    </lineage>
</organism>
<dbReference type="Pfam" id="PF09603">
    <property type="entry name" value="Fib_succ_major"/>
    <property type="match status" value="1"/>
</dbReference>
<name>A0ABX5LQS1_9BACT</name>
<dbReference type="Proteomes" id="UP000245523">
    <property type="component" value="Unassembled WGS sequence"/>
</dbReference>
<protein>
    <submittedName>
        <fullName evidence="2">Uncharacterized protein (TIGR02145 family)</fullName>
    </submittedName>
</protein>
<accession>A0ABX5LQS1</accession>
<gene>
    <name evidence="2" type="ORF">B0H50_10639</name>
</gene>
<dbReference type="NCBIfam" id="TIGR02145">
    <property type="entry name" value="Fib_succ_major"/>
    <property type="match status" value="1"/>
</dbReference>
<dbReference type="EMBL" id="QGHD01000006">
    <property type="protein sequence ID" value="PWL03381.1"/>
    <property type="molecule type" value="Genomic_DNA"/>
</dbReference>
<keyword evidence="3" id="KW-1185">Reference proteome</keyword>
<feature type="domain" description="Fibrobacter succinogenes major paralogous" evidence="1">
    <location>
        <begin position="69"/>
        <end position="251"/>
    </location>
</feature>
<proteinExistence type="predicted"/>
<dbReference type="InterPro" id="IPR011871">
    <property type="entry name" value="Fib_succ_major"/>
</dbReference>
<reference evidence="2 3" key="1">
    <citation type="submission" date="2018-05" db="EMBL/GenBank/DDBJ databases">
        <title>Animal gut microbial communities from fecal samples from Wisconsin, USA.</title>
        <authorList>
            <person name="Neumann A."/>
        </authorList>
    </citation>
    <scope>NUCLEOTIDE SEQUENCE [LARGE SCALE GENOMIC DNA]</scope>
    <source>
        <strain evidence="2 3">UWS4</strain>
    </source>
</reference>